<dbReference type="CDD" id="cd00570">
    <property type="entry name" value="GST_N_family"/>
    <property type="match status" value="1"/>
</dbReference>
<evidence type="ECO:0000313" key="3">
    <source>
        <dbReference type="Proteomes" id="UP000242188"/>
    </source>
</evidence>
<dbReference type="GO" id="GO:0006749">
    <property type="term" value="P:glutathione metabolic process"/>
    <property type="evidence" value="ECO:0007669"/>
    <property type="project" value="TreeGrafter"/>
</dbReference>
<keyword evidence="3" id="KW-1185">Reference proteome</keyword>
<dbReference type="GO" id="GO:0004364">
    <property type="term" value="F:glutathione transferase activity"/>
    <property type="evidence" value="ECO:0007669"/>
    <property type="project" value="TreeGrafter"/>
</dbReference>
<dbReference type="InterPro" id="IPR004045">
    <property type="entry name" value="Glutathione_S-Trfase_N"/>
</dbReference>
<protein>
    <submittedName>
        <fullName evidence="2">Glutathione S-transferase A</fullName>
    </submittedName>
</protein>
<dbReference type="InterPro" id="IPR040079">
    <property type="entry name" value="Glutathione_S-Trfase"/>
</dbReference>
<dbReference type="OrthoDB" id="2309723at2759"/>
<dbReference type="EMBL" id="NEDP02005485">
    <property type="protein sequence ID" value="OWF40142.1"/>
    <property type="molecule type" value="Genomic_DNA"/>
</dbReference>
<dbReference type="PROSITE" id="PS50404">
    <property type="entry name" value="GST_NTER"/>
    <property type="match status" value="1"/>
</dbReference>
<dbReference type="PANTHER" id="PTHR42673">
    <property type="entry name" value="MALEYLACETOACETATE ISOMERASE"/>
    <property type="match status" value="1"/>
</dbReference>
<proteinExistence type="predicted"/>
<accession>A0A210PUK6</accession>
<keyword evidence="2" id="KW-0808">Transferase</keyword>
<dbReference type="FunFam" id="3.40.30.10:FF:000221">
    <property type="entry name" value="Glutathione S-transferase rho"/>
    <property type="match status" value="1"/>
</dbReference>
<dbReference type="Pfam" id="PF13409">
    <property type="entry name" value="GST_N_2"/>
    <property type="match status" value="1"/>
</dbReference>
<dbReference type="GO" id="GO:0005739">
    <property type="term" value="C:mitochondrion"/>
    <property type="evidence" value="ECO:0007669"/>
    <property type="project" value="TreeGrafter"/>
</dbReference>
<dbReference type="GO" id="GO:0006559">
    <property type="term" value="P:L-phenylalanine catabolic process"/>
    <property type="evidence" value="ECO:0007669"/>
    <property type="project" value="TreeGrafter"/>
</dbReference>
<dbReference type="InterPro" id="IPR036249">
    <property type="entry name" value="Thioredoxin-like_sf"/>
</dbReference>
<evidence type="ECO:0000259" key="1">
    <source>
        <dbReference type="PROSITE" id="PS50404"/>
    </source>
</evidence>
<gene>
    <name evidence="2" type="ORF">KP79_PYT23400</name>
</gene>
<dbReference type="Gene3D" id="1.20.1050.130">
    <property type="match status" value="1"/>
</dbReference>
<dbReference type="SUPFAM" id="SSF52833">
    <property type="entry name" value="Thioredoxin-like"/>
    <property type="match status" value="1"/>
</dbReference>
<dbReference type="AlphaFoldDB" id="A0A210PUK6"/>
<reference evidence="2 3" key="1">
    <citation type="journal article" date="2017" name="Nat. Ecol. Evol.">
        <title>Scallop genome provides insights into evolution of bilaterian karyotype and development.</title>
        <authorList>
            <person name="Wang S."/>
            <person name="Zhang J."/>
            <person name="Jiao W."/>
            <person name="Li J."/>
            <person name="Xun X."/>
            <person name="Sun Y."/>
            <person name="Guo X."/>
            <person name="Huan P."/>
            <person name="Dong B."/>
            <person name="Zhang L."/>
            <person name="Hu X."/>
            <person name="Sun X."/>
            <person name="Wang J."/>
            <person name="Zhao C."/>
            <person name="Wang Y."/>
            <person name="Wang D."/>
            <person name="Huang X."/>
            <person name="Wang R."/>
            <person name="Lv J."/>
            <person name="Li Y."/>
            <person name="Zhang Z."/>
            <person name="Liu B."/>
            <person name="Lu W."/>
            <person name="Hui Y."/>
            <person name="Liang J."/>
            <person name="Zhou Z."/>
            <person name="Hou R."/>
            <person name="Li X."/>
            <person name="Liu Y."/>
            <person name="Li H."/>
            <person name="Ning X."/>
            <person name="Lin Y."/>
            <person name="Zhao L."/>
            <person name="Xing Q."/>
            <person name="Dou J."/>
            <person name="Li Y."/>
            <person name="Mao J."/>
            <person name="Guo H."/>
            <person name="Dou H."/>
            <person name="Li T."/>
            <person name="Mu C."/>
            <person name="Jiang W."/>
            <person name="Fu Q."/>
            <person name="Fu X."/>
            <person name="Miao Y."/>
            <person name="Liu J."/>
            <person name="Yu Q."/>
            <person name="Li R."/>
            <person name="Liao H."/>
            <person name="Li X."/>
            <person name="Kong Y."/>
            <person name="Jiang Z."/>
            <person name="Chourrout D."/>
            <person name="Li R."/>
            <person name="Bao Z."/>
        </authorList>
    </citation>
    <scope>NUCLEOTIDE SEQUENCE [LARGE SCALE GENOMIC DNA]</scope>
    <source>
        <strain evidence="2 3">PY_sf001</strain>
    </source>
</reference>
<dbReference type="PANTHER" id="PTHR42673:SF4">
    <property type="entry name" value="MALEYLACETOACETATE ISOMERASE"/>
    <property type="match status" value="1"/>
</dbReference>
<organism evidence="2 3">
    <name type="scientific">Mizuhopecten yessoensis</name>
    <name type="common">Japanese scallop</name>
    <name type="synonym">Patinopecten yessoensis</name>
    <dbReference type="NCBI Taxonomy" id="6573"/>
    <lineage>
        <taxon>Eukaryota</taxon>
        <taxon>Metazoa</taxon>
        <taxon>Spiralia</taxon>
        <taxon>Lophotrochozoa</taxon>
        <taxon>Mollusca</taxon>
        <taxon>Bivalvia</taxon>
        <taxon>Autobranchia</taxon>
        <taxon>Pteriomorphia</taxon>
        <taxon>Pectinida</taxon>
        <taxon>Pectinoidea</taxon>
        <taxon>Pectinidae</taxon>
        <taxon>Mizuhopecten</taxon>
    </lineage>
</organism>
<sequence>MGKEDMQLFWGSGSGPCWRAMIALEEKGFGDIEKTHINFSEKGHKGPDVMALNPRGQIPTFKDGDIVVNESMAICLYLEQAYPNNGNKLLPTETKDYAKVLQMAIEEL</sequence>
<dbReference type="STRING" id="6573.A0A210PUK6"/>
<dbReference type="SFLD" id="SFLDS00019">
    <property type="entry name" value="Glutathione_Transferase_(cytos"/>
    <property type="match status" value="1"/>
</dbReference>
<evidence type="ECO:0000313" key="2">
    <source>
        <dbReference type="EMBL" id="OWF40142.1"/>
    </source>
</evidence>
<dbReference type="GO" id="GO:0016034">
    <property type="term" value="F:maleylacetoacetate isomerase activity"/>
    <property type="evidence" value="ECO:0007669"/>
    <property type="project" value="TreeGrafter"/>
</dbReference>
<name>A0A210PUK6_MIZYE</name>
<comment type="caution">
    <text evidence="2">The sequence shown here is derived from an EMBL/GenBank/DDBJ whole genome shotgun (WGS) entry which is preliminary data.</text>
</comment>
<feature type="domain" description="GST N-terminal" evidence="1">
    <location>
        <begin position="4"/>
        <end position="86"/>
    </location>
</feature>
<dbReference type="Proteomes" id="UP000242188">
    <property type="component" value="Unassembled WGS sequence"/>
</dbReference>